<reference evidence="1" key="1">
    <citation type="submission" date="2017-02" db="UniProtKB">
        <authorList>
            <consortium name="WormBaseParasite"/>
        </authorList>
    </citation>
    <scope>IDENTIFICATION</scope>
</reference>
<protein>
    <submittedName>
        <fullName evidence="1">Secreted protein</fullName>
    </submittedName>
</protein>
<evidence type="ECO:0000313" key="1">
    <source>
        <dbReference type="WBParaSite" id="HNAJ_0000559401-mRNA-1"/>
    </source>
</evidence>
<dbReference type="WBParaSite" id="HNAJ_0000559401-mRNA-1">
    <property type="protein sequence ID" value="HNAJ_0000559401-mRNA-1"/>
    <property type="gene ID" value="HNAJ_0000559401"/>
</dbReference>
<sequence length="90" mass="10899">MSCLLIKRGRTFRACLPFIIASLFCHWIQRTSRYNHLVNILEVLTSSHLWKTRFLFLFNRPEFFTLHFRELNTFIIFVITSSYYSNTFIV</sequence>
<organism evidence="1">
    <name type="scientific">Rodentolepis nana</name>
    <name type="common">Dwarf tapeworm</name>
    <name type="synonym">Hymenolepis nana</name>
    <dbReference type="NCBI Taxonomy" id="102285"/>
    <lineage>
        <taxon>Eukaryota</taxon>
        <taxon>Metazoa</taxon>
        <taxon>Spiralia</taxon>
        <taxon>Lophotrochozoa</taxon>
        <taxon>Platyhelminthes</taxon>
        <taxon>Cestoda</taxon>
        <taxon>Eucestoda</taxon>
        <taxon>Cyclophyllidea</taxon>
        <taxon>Hymenolepididae</taxon>
        <taxon>Rodentolepis</taxon>
    </lineage>
</organism>
<proteinExistence type="predicted"/>
<name>A0A0R3TEV5_RODNA</name>
<dbReference type="AlphaFoldDB" id="A0A0R3TEV5"/>
<accession>A0A0R3TEV5</accession>